<dbReference type="InterPro" id="IPR050438">
    <property type="entry name" value="LMW_PTPase"/>
</dbReference>
<evidence type="ECO:0000256" key="3">
    <source>
        <dbReference type="ARBA" id="ARBA00022912"/>
    </source>
</evidence>
<evidence type="ECO:0000259" key="6">
    <source>
        <dbReference type="SMART" id="SM00226"/>
    </source>
</evidence>
<comment type="caution">
    <text evidence="7">The sequence shown here is derived from an EMBL/GenBank/DDBJ whole genome shotgun (WGS) entry which is preliminary data.</text>
</comment>
<reference evidence="7 8" key="1">
    <citation type="journal article" date="2019" name="Int. J. Syst. Evol. Microbiol.">
        <title>Anaerobacillus alkaliphilus sp. nov., a novel alkaliphilic and moderately halophilic bacterium.</title>
        <authorList>
            <person name="Borsodi A.K."/>
            <person name="Aszalos J.M."/>
            <person name="Bihari P."/>
            <person name="Nagy I."/>
            <person name="Schumann P."/>
            <person name="Sproer C."/>
            <person name="Kovacs A.L."/>
            <person name="Boka K."/>
            <person name="Dobosy P."/>
            <person name="Ovari M."/>
            <person name="Szili-Kovacs T."/>
            <person name="Toth E."/>
        </authorList>
    </citation>
    <scope>NUCLEOTIDE SEQUENCE [LARGE SCALE GENOMIC DNA]</scope>
    <source>
        <strain evidence="7 8">B16-10</strain>
    </source>
</reference>
<dbReference type="PANTHER" id="PTHR11717:SF31">
    <property type="entry name" value="LOW MOLECULAR WEIGHT PROTEIN-TYROSINE-PHOSPHATASE ETP-RELATED"/>
    <property type="match status" value="1"/>
</dbReference>
<dbReference type="InterPro" id="IPR017867">
    <property type="entry name" value="Tyr_phospatase_low_mol_wt"/>
</dbReference>
<dbReference type="CDD" id="cd16344">
    <property type="entry name" value="LMWPAP"/>
    <property type="match status" value="1"/>
</dbReference>
<dbReference type="RefSeq" id="WP_129077219.1">
    <property type="nucleotide sequence ID" value="NZ_QOUX01000021.1"/>
</dbReference>
<dbReference type="Gene3D" id="3.40.50.2300">
    <property type="match status" value="1"/>
</dbReference>
<keyword evidence="2" id="KW-0378">Hydrolase</keyword>
<evidence type="ECO:0000313" key="8">
    <source>
        <dbReference type="Proteomes" id="UP000290649"/>
    </source>
</evidence>
<feature type="domain" description="Phosphotyrosine protein phosphatase I" evidence="6">
    <location>
        <begin position="2"/>
        <end position="135"/>
    </location>
</feature>
<evidence type="ECO:0000256" key="4">
    <source>
        <dbReference type="PIRSR" id="PIRSR617867-1"/>
    </source>
</evidence>
<dbReference type="Pfam" id="PF01451">
    <property type="entry name" value="LMWPc"/>
    <property type="match status" value="1"/>
</dbReference>
<dbReference type="EMBL" id="QOUX01000021">
    <property type="protein sequence ID" value="RXJ02710.1"/>
    <property type="molecule type" value="Genomic_DNA"/>
</dbReference>
<dbReference type="SMART" id="SM00226">
    <property type="entry name" value="LMWPc"/>
    <property type="match status" value="1"/>
</dbReference>
<accession>A0A4Q0VV07</accession>
<protein>
    <submittedName>
        <fullName evidence="7">Low molecular weight protein arginine phosphatase</fullName>
    </submittedName>
</protein>
<dbReference type="SUPFAM" id="SSF52788">
    <property type="entry name" value="Phosphotyrosine protein phosphatases I"/>
    <property type="match status" value="1"/>
</dbReference>
<keyword evidence="5" id="KW-0175">Coiled coil</keyword>
<dbReference type="InterPro" id="IPR036196">
    <property type="entry name" value="Ptyr_pPase_sf"/>
</dbReference>
<organism evidence="7 8">
    <name type="scientific">Anaerobacillus alkaliphilus</name>
    <dbReference type="NCBI Taxonomy" id="1548597"/>
    <lineage>
        <taxon>Bacteria</taxon>
        <taxon>Bacillati</taxon>
        <taxon>Bacillota</taxon>
        <taxon>Bacilli</taxon>
        <taxon>Bacillales</taxon>
        <taxon>Bacillaceae</taxon>
        <taxon>Anaerobacillus</taxon>
    </lineage>
</organism>
<keyword evidence="8" id="KW-1185">Reference proteome</keyword>
<dbReference type="PANTHER" id="PTHR11717">
    <property type="entry name" value="LOW MOLECULAR WEIGHT PROTEIN TYROSINE PHOSPHATASE"/>
    <property type="match status" value="1"/>
</dbReference>
<name>A0A4Q0VV07_9BACI</name>
<dbReference type="GO" id="GO:0004725">
    <property type="term" value="F:protein tyrosine phosphatase activity"/>
    <property type="evidence" value="ECO:0007669"/>
    <property type="project" value="InterPro"/>
</dbReference>
<evidence type="ECO:0000313" key="7">
    <source>
        <dbReference type="EMBL" id="RXJ02710.1"/>
    </source>
</evidence>
<evidence type="ECO:0000256" key="2">
    <source>
        <dbReference type="ARBA" id="ARBA00022801"/>
    </source>
</evidence>
<dbReference type="InterPro" id="IPR023485">
    <property type="entry name" value="Ptyr_pPase"/>
</dbReference>
<comment type="similarity">
    <text evidence="1">Belongs to the low molecular weight phosphotyrosine protein phosphatase family.</text>
</comment>
<proteinExistence type="inferred from homology"/>
<dbReference type="PRINTS" id="PR00719">
    <property type="entry name" value="LMWPTPASE"/>
</dbReference>
<dbReference type="OrthoDB" id="9784339at2"/>
<evidence type="ECO:0000256" key="5">
    <source>
        <dbReference type="SAM" id="Coils"/>
    </source>
</evidence>
<keyword evidence="3" id="KW-0904">Protein phosphatase</keyword>
<dbReference type="AlphaFoldDB" id="A0A4Q0VV07"/>
<dbReference type="Proteomes" id="UP000290649">
    <property type="component" value="Unassembled WGS sequence"/>
</dbReference>
<feature type="active site" evidence="4">
    <location>
        <position position="14"/>
    </location>
</feature>
<evidence type="ECO:0000256" key="1">
    <source>
        <dbReference type="ARBA" id="ARBA00011063"/>
    </source>
</evidence>
<sequence length="214" mass="24311">MRNILFVCTGNTCRSPLAQALLKQKRPDLEVKSAGVSALPGMNASEGTLEVLHEKGISLVHSSSLVDKEVMEWADLVLTLTESHKALLVKQFPLFVDKIHTLKEFAYENDVVEKRQLLQHHYAELQLKQAQFLQQHKEELEQLNSLQGDASKRRLDEISKRLQAIIKDDRLAIERLEQLMPSLDISDPFGGSVAIYRRTAKEIEEAIDNMLSRL</sequence>
<gene>
    <name evidence="7" type="ORF">DS745_05190</name>
</gene>
<feature type="coiled-coil region" evidence="5">
    <location>
        <begin position="123"/>
        <end position="153"/>
    </location>
</feature>
<feature type="active site" description="Nucleophile" evidence="4">
    <location>
        <position position="8"/>
    </location>
</feature>